<reference evidence="1 2" key="1">
    <citation type="submission" date="2019-05" db="EMBL/GenBank/DDBJ databases">
        <title>Complete genome sequence of Pseudomonas Pseudomonas resinovorans.</title>
        <authorList>
            <person name="Chen H.-P."/>
        </authorList>
    </citation>
    <scope>NUCLEOTIDE SEQUENCE [LARGE SCALE GENOMIC DNA]</scope>
    <source>
        <strain evidence="1 2">TCU-CK1</strain>
    </source>
</reference>
<dbReference type="AlphaFoldDB" id="A0AAE6RAZ9"/>
<proteinExistence type="predicted"/>
<accession>A0AAE6RAZ9</accession>
<gene>
    <name evidence="1" type="ORF">TCK1_1504</name>
</gene>
<dbReference type="EMBL" id="CP040324">
    <property type="protein sequence ID" value="QHB26850.1"/>
    <property type="molecule type" value="Genomic_DNA"/>
</dbReference>
<organism evidence="1 2">
    <name type="scientific">Pseudomonas monteilii</name>
    <dbReference type="NCBI Taxonomy" id="76759"/>
    <lineage>
        <taxon>Bacteria</taxon>
        <taxon>Pseudomonadati</taxon>
        <taxon>Pseudomonadota</taxon>
        <taxon>Gammaproteobacteria</taxon>
        <taxon>Pseudomonadales</taxon>
        <taxon>Pseudomonadaceae</taxon>
        <taxon>Pseudomonas</taxon>
    </lineage>
</organism>
<dbReference type="Proteomes" id="UP000464593">
    <property type="component" value="Chromosome"/>
</dbReference>
<evidence type="ECO:0000313" key="2">
    <source>
        <dbReference type="Proteomes" id="UP000464593"/>
    </source>
</evidence>
<evidence type="ECO:0000313" key="1">
    <source>
        <dbReference type="EMBL" id="QHB26850.1"/>
    </source>
</evidence>
<protein>
    <submittedName>
        <fullName evidence="1">LysR family transcriptional regulator</fullName>
    </submittedName>
</protein>
<sequence length="37" mass="4362">MSVFHDAYGHALREEWHLGVFQICLKNDQYALALRQT</sequence>
<name>A0AAE6RAZ9_9PSED</name>